<evidence type="ECO:0000256" key="5">
    <source>
        <dbReference type="ARBA" id="ARBA00022692"/>
    </source>
</evidence>
<dbReference type="AlphaFoldDB" id="A0A1M7Z2V1"/>
<dbReference type="Gene3D" id="2.40.170.20">
    <property type="entry name" value="TonB-dependent receptor, beta-barrel domain"/>
    <property type="match status" value="1"/>
</dbReference>
<reference evidence="17" key="1">
    <citation type="submission" date="2016-12" db="EMBL/GenBank/DDBJ databases">
        <authorList>
            <person name="Rodrigo-Torres L."/>
            <person name="Arahal R.D."/>
            <person name="Lucena T."/>
        </authorList>
    </citation>
    <scope>NUCLEOTIDE SEQUENCE [LARGE SCALE GENOMIC DNA]</scope>
</reference>
<keyword evidence="6" id="KW-0408">Iron</keyword>
<keyword evidence="17" id="KW-1185">Reference proteome</keyword>
<dbReference type="InterPro" id="IPR039426">
    <property type="entry name" value="TonB-dep_rcpt-like"/>
</dbReference>
<keyword evidence="10 11" id="KW-0998">Cell outer membrane</keyword>
<evidence type="ECO:0000256" key="11">
    <source>
        <dbReference type="PROSITE-ProRule" id="PRU01360"/>
    </source>
</evidence>
<dbReference type="SUPFAM" id="SSF56935">
    <property type="entry name" value="Porins"/>
    <property type="match status" value="1"/>
</dbReference>
<comment type="subcellular location">
    <subcellularLocation>
        <location evidence="1 11">Cell outer membrane</location>
        <topology evidence="1 11">Multi-pass membrane protein</topology>
    </subcellularLocation>
</comment>
<organism evidence="16 17">
    <name type="scientific">Vibrio quintilis</name>
    <dbReference type="NCBI Taxonomy" id="1117707"/>
    <lineage>
        <taxon>Bacteria</taxon>
        <taxon>Pseudomonadati</taxon>
        <taxon>Pseudomonadota</taxon>
        <taxon>Gammaproteobacteria</taxon>
        <taxon>Vibrionales</taxon>
        <taxon>Vibrionaceae</taxon>
        <taxon>Vibrio</taxon>
    </lineage>
</organism>
<keyword evidence="2 11" id="KW-0813">Transport</keyword>
<feature type="signal peptide" evidence="13">
    <location>
        <begin position="1"/>
        <end position="34"/>
    </location>
</feature>
<evidence type="ECO:0000256" key="6">
    <source>
        <dbReference type="ARBA" id="ARBA00023004"/>
    </source>
</evidence>
<evidence type="ECO:0000256" key="2">
    <source>
        <dbReference type="ARBA" id="ARBA00022448"/>
    </source>
</evidence>
<accession>A0A1M7Z2V1</accession>
<dbReference type="GO" id="GO:0009279">
    <property type="term" value="C:cell outer membrane"/>
    <property type="evidence" value="ECO:0007669"/>
    <property type="project" value="UniProtKB-SubCell"/>
</dbReference>
<evidence type="ECO:0000313" key="17">
    <source>
        <dbReference type="Proteomes" id="UP000184600"/>
    </source>
</evidence>
<dbReference type="Pfam" id="PF07715">
    <property type="entry name" value="Plug"/>
    <property type="match status" value="1"/>
</dbReference>
<proteinExistence type="inferred from homology"/>
<dbReference type="Pfam" id="PF00593">
    <property type="entry name" value="TonB_dep_Rec_b-barrel"/>
    <property type="match status" value="1"/>
</dbReference>
<evidence type="ECO:0000256" key="10">
    <source>
        <dbReference type="ARBA" id="ARBA00023237"/>
    </source>
</evidence>
<keyword evidence="13" id="KW-0732">Signal</keyword>
<dbReference type="EMBL" id="FRFG01000097">
    <property type="protein sequence ID" value="SHO59120.1"/>
    <property type="molecule type" value="Genomic_DNA"/>
</dbReference>
<dbReference type="InterPro" id="IPR036942">
    <property type="entry name" value="Beta-barrel_TonB_sf"/>
</dbReference>
<dbReference type="RefSeq" id="WP_073586544.1">
    <property type="nucleotide sequence ID" value="NZ_AP024898.1"/>
</dbReference>
<dbReference type="InterPro" id="IPR012910">
    <property type="entry name" value="Plug_dom"/>
</dbReference>
<evidence type="ECO:0000256" key="3">
    <source>
        <dbReference type="ARBA" id="ARBA00022452"/>
    </source>
</evidence>
<dbReference type="InterPro" id="IPR000531">
    <property type="entry name" value="Beta-barrel_TonB"/>
</dbReference>
<keyword evidence="7" id="KW-0406">Ion transport</keyword>
<evidence type="ECO:0000259" key="15">
    <source>
        <dbReference type="Pfam" id="PF07715"/>
    </source>
</evidence>
<dbReference type="OrthoDB" id="127311at2"/>
<evidence type="ECO:0000256" key="9">
    <source>
        <dbReference type="ARBA" id="ARBA00023136"/>
    </source>
</evidence>
<feature type="domain" description="TonB-dependent receptor-like beta-barrel" evidence="14">
    <location>
        <begin position="273"/>
        <end position="654"/>
    </location>
</feature>
<dbReference type="PANTHER" id="PTHR32552">
    <property type="entry name" value="FERRICHROME IRON RECEPTOR-RELATED"/>
    <property type="match status" value="1"/>
</dbReference>
<evidence type="ECO:0000256" key="7">
    <source>
        <dbReference type="ARBA" id="ARBA00023065"/>
    </source>
</evidence>
<keyword evidence="3 11" id="KW-1134">Transmembrane beta strand</keyword>
<evidence type="ECO:0000259" key="14">
    <source>
        <dbReference type="Pfam" id="PF00593"/>
    </source>
</evidence>
<keyword evidence="16" id="KW-0675">Receptor</keyword>
<sequence length="684" mass="75191">MNPVKPSTRRKYLNWRIAVILGHAGTLAPAVALAESPADMEQPVVTVVGEKITKNINDTSSAVSVITADQFENGRETSANDLATRIPNVVSGGFGAISIRGISGTGAALGGYAFYSGSRARISTIVDGVTQSWSGYSFTPSKLWDVKQVEVLRGPQSTTQGTNAIGGALVLSTNEPTYMWESAVRLGMERYKNDNVRNNVAVMVSGPLIDDELAFRLALDGRKGEGWMNYKQAGSELDNGPDVDDAKNVNARMKFLWEPAALPELKAKLMLTRQVYEGEYLNWANDSETGYTSHTMTLSQAGRKNIRLQDSDVESVAADIDYALTSGLTNAFHFSYLVTDVEFEQYPNSMVVTSDKDHMVFENRLLFQSDDSAFSGVTGLFWSKEKTNLQVGTAFGGPNEITTSALYSEGTYAVRSDLKLIGGMRFENEKIKRSLDFSWRDDDYAQDTSKDIFLPKAGIVYDLNDDMVLSASVRKGYNAGSASVNWDTFAYYTYDQETVIAYEAGLKTSFDDAELTTSLFYNDYSGYQAFVQSAYIDNIEDSHTYGVELEGSLWATSALQLHGSVGLMRSKVDKDDVSTAGNELPNAPHSNLSAGFTHYVTDNFSFGSDVVYVGSSYSDLENTADLKVDDYVTVNAQIRYIMGDLTIDGYVTNLTDEDIIYMKQSTRASVGQTRTFGLNLTYRM</sequence>
<evidence type="ECO:0000256" key="12">
    <source>
        <dbReference type="RuleBase" id="RU003357"/>
    </source>
</evidence>
<evidence type="ECO:0000256" key="8">
    <source>
        <dbReference type="ARBA" id="ARBA00023077"/>
    </source>
</evidence>
<evidence type="ECO:0000256" key="1">
    <source>
        <dbReference type="ARBA" id="ARBA00004571"/>
    </source>
</evidence>
<keyword evidence="8 12" id="KW-0798">TonB box</keyword>
<dbReference type="GO" id="GO:0006826">
    <property type="term" value="P:iron ion transport"/>
    <property type="evidence" value="ECO:0007669"/>
    <property type="project" value="UniProtKB-KW"/>
</dbReference>
<gene>
    <name evidence="16" type="primary">fyuA_2</name>
    <name evidence="16" type="ORF">VQ7734_04897</name>
</gene>
<dbReference type="PROSITE" id="PS52016">
    <property type="entry name" value="TONB_DEPENDENT_REC_3"/>
    <property type="match status" value="1"/>
</dbReference>
<evidence type="ECO:0000256" key="4">
    <source>
        <dbReference type="ARBA" id="ARBA00022496"/>
    </source>
</evidence>
<evidence type="ECO:0000256" key="13">
    <source>
        <dbReference type="SAM" id="SignalP"/>
    </source>
</evidence>
<dbReference type="PANTHER" id="PTHR32552:SF81">
    <property type="entry name" value="TONB-DEPENDENT OUTER MEMBRANE RECEPTOR"/>
    <property type="match status" value="1"/>
</dbReference>
<name>A0A1M7Z2V1_9VIBR</name>
<keyword evidence="5 11" id="KW-0812">Transmembrane</keyword>
<dbReference type="STRING" id="1117707.VQ7734_04897"/>
<feature type="chain" id="PRO_5012229872" evidence="13">
    <location>
        <begin position="35"/>
        <end position="684"/>
    </location>
</feature>
<evidence type="ECO:0000313" key="16">
    <source>
        <dbReference type="EMBL" id="SHO59120.1"/>
    </source>
</evidence>
<keyword evidence="9 11" id="KW-0472">Membrane</keyword>
<dbReference type="Proteomes" id="UP000184600">
    <property type="component" value="Unassembled WGS sequence"/>
</dbReference>
<protein>
    <submittedName>
        <fullName evidence="16">Pesticin receptor</fullName>
    </submittedName>
</protein>
<keyword evidence="4" id="KW-0410">Iron transport</keyword>
<feature type="domain" description="TonB-dependent receptor plug" evidence="15">
    <location>
        <begin position="57"/>
        <end position="168"/>
    </location>
</feature>
<comment type="similarity">
    <text evidence="11 12">Belongs to the TonB-dependent receptor family.</text>
</comment>